<dbReference type="InterPro" id="IPR039298">
    <property type="entry name" value="ACOT13"/>
</dbReference>
<dbReference type="Gene3D" id="3.10.129.10">
    <property type="entry name" value="Hotdog Thioesterase"/>
    <property type="match status" value="1"/>
</dbReference>
<feature type="region of interest" description="Disordered" evidence="3">
    <location>
        <begin position="25"/>
        <end position="67"/>
    </location>
</feature>
<evidence type="ECO:0000256" key="2">
    <source>
        <dbReference type="ARBA" id="ARBA00022801"/>
    </source>
</evidence>
<proteinExistence type="inferred from homology"/>
<reference evidence="5 6" key="1">
    <citation type="journal article" date="2024" name="Microbiol. Resour. Announc.">
        <title>Genome annotations for the ascomycete fungi Trichoderma harzianum, Trichoderma aggressivum, and Purpureocillium lilacinum.</title>
        <authorList>
            <person name="Beijen E.P.W."/>
            <person name="Ohm R.A."/>
        </authorList>
    </citation>
    <scope>NUCLEOTIDE SEQUENCE [LARGE SCALE GENOMIC DNA]</scope>
    <source>
        <strain evidence="5 6">CBS 150709</strain>
    </source>
</reference>
<dbReference type="PANTHER" id="PTHR21660:SF1">
    <property type="entry name" value="ACYL-COENZYME A THIOESTERASE 13"/>
    <property type="match status" value="1"/>
</dbReference>
<dbReference type="InterPro" id="IPR006683">
    <property type="entry name" value="Thioestr_dom"/>
</dbReference>
<evidence type="ECO:0000256" key="3">
    <source>
        <dbReference type="SAM" id="MobiDB-lite"/>
    </source>
</evidence>
<sequence length="252" mass="27385">MKHSLCQPRRALVAGGKLTCKPAGIIPPNPFTPKLPSVNSGRIARTTMSDSKDRMTDRKVAASSNKSRDNGILYNGTAEQKIDAWLHTIAQDSHGKVSSVAQLPRPVNCAVLTTSLQNWMSDWVPLLRVRSVRPNDPRPGVTFAFTVQHEHCNNMGTMHGGCTASIFDVCTTLPVAFAMAPGSWEMLGVTRTLNVSYMLPVFVGDEVLIECEILQIGKKLAALRGVMRRMGDNAIVATCEHGKFDAGVKSRA</sequence>
<gene>
    <name evidence="5" type="ORF">Purlil1_10677</name>
</gene>
<accession>A0ABR0BLZ7</accession>
<name>A0ABR0BLZ7_PURLI</name>
<evidence type="ECO:0000256" key="1">
    <source>
        <dbReference type="ARBA" id="ARBA00008324"/>
    </source>
</evidence>
<feature type="domain" description="Thioesterase" evidence="4">
    <location>
        <begin position="155"/>
        <end position="229"/>
    </location>
</feature>
<evidence type="ECO:0000313" key="6">
    <source>
        <dbReference type="Proteomes" id="UP001287286"/>
    </source>
</evidence>
<dbReference type="PANTHER" id="PTHR21660">
    <property type="entry name" value="THIOESTERASE SUPERFAMILY MEMBER-RELATED"/>
    <property type="match status" value="1"/>
</dbReference>
<evidence type="ECO:0000259" key="4">
    <source>
        <dbReference type="Pfam" id="PF03061"/>
    </source>
</evidence>
<comment type="similarity">
    <text evidence="1">Belongs to the thioesterase PaaI family.</text>
</comment>
<dbReference type="CDD" id="cd03443">
    <property type="entry name" value="PaaI_thioesterase"/>
    <property type="match status" value="1"/>
</dbReference>
<dbReference type="EMBL" id="JAWRVI010000056">
    <property type="protein sequence ID" value="KAK4083440.1"/>
    <property type="molecule type" value="Genomic_DNA"/>
</dbReference>
<organism evidence="5 6">
    <name type="scientific">Purpureocillium lilacinum</name>
    <name type="common">Paecilomyces lilacinus</name>
    <dbReference type="NCBI Taxonomy" id="33203"/>
    <lineage>
        <taxon>Eukaryota</taxon>
        <taxon>Fungi</taxon>
        <taxon>Dikarya</taxon>
        <taxon>Ascomycota</taxon>
        <taxon>Pezizomycotina</taxon>
        <taxon>Sordariomycetes</taxon>
        <taxon>Hypocreomycetidae</taxon>
        <taxon>Hypocreales</taxon>
        <taxon>Ophiocordycipitaceae</taxon>
        <taxon>Purpureocillium</taxon>
    </lineage>
</organism>
<dbReference type="Proteomes" id="UP001287286">
    <property type="component" value="Unassembled WGS sequence"/>
</dbReference>
<dbReference type="InterPro" id="IPR029069">
    <property type="entry name" value="HotDog_dom_sf"/>
</dbReference>
<feature type="compositionally biased region" description="Basic and acidic residues" evidence="3">
    <location>
        <begin position="50"/>
        <end position="60"/>
    </location>
</feature>
<protein>
    <recommendedName>
        <fullName evidence="4">Thioesterase domain-containing protein</fullName>
    </recommendedName>
</protein>
<keyword evidence="6" id="KW-1185">Reference proteome</keyword>
<comment type="caution">
    <text evidence="5">The sequence shown here is derived from an EMBL/GenBank/DDBJ whole genome shotgun (WGS) entry which is preliminary data.</text>
</comment>
<dbReference type="Pfam" id="PF03061">
    <property type="entry name" value="4HBT"/>
    <property type="match status" value="1"/>
</dbReference>
<evidence type="ECO:0000313" key="5">
    <source>
        <dbReference type="EMBL" id="KAK4083440.1"/>
    </source>
</evidence>
<keyword evidence="2" id="KW-0378">Hydrolase</keyword>
<dbReference type="SUPFAM" id="SSF54637">
    <property type="entry name" value="Thioesterase/thiol ester dehydrase-isomerase"/>
    <property type="match status" value="1"/>
</dbReference>